<gene>
    <name evidence="1" type="ORF">GC096_32625</name>
</gene>
<evidence type="ECO:0000313" key="1">
    <source>
        <dbReference type="EMBL" id="NOU68772.1"/>
    </source>
</evidence>
<comment type="caution">
    <text evidence="1">The sequence shown here is derived from an EMBL/GenBank/DDBJ whole genome shotgun (WGS) entry which is preliminary data.</text>
</comment>
<dbReference type="EMBL" id="WHNY01000079">
    <property type="protein sequence ID" value="NOU68772.1"/>
    <property type="molecule type" value="Genomic_DNA"/>
</dbReference>
<dbReference type="InterPro" id="IPR012334">
    <property type="entry name" value="Pectin_lyas_fold"/>
</dbReference>
<name>A0ABX1XJU0_9BACL</name>
<sequence>MITFSNSSKLLIEGNNFSKARHTVLNFSYADTNYNTVSDVVVRNNVLNSQWSRNFEIFPNNRILLEGNVFSEQRYGSGNASSRDSIHADGAIFRYNRFIRNYSGGTLGSAPYAANMSFQNSVFYNNIFAENEMFVYLFGGNGVFTIKNNFFKNNIFYNNDNNASNTNLRYFERTFNDDGSRTLSFIKNNFWHGQGVTNPTNDNR</sequence>
<dbReference type="InterPro" id="IPR011050">
    <property type="entry name" value="Pectin_lyase_fold/virulence"/>
</dbReference>
<reference evidence="1 2" key="1">
    <citation type="submission" date="2019-10" db="EMBL/GenBank/DDBJ databases">
        <title>Description of Paenibacillus humi sp. nov.</title>
        <authorList>
            <person name="Carlier A."/>
            <person name="Qi S."/>
        </authorList>
    </citation>
    <scope>NUCLEOTIDE SEQUENCE [LARGE SCALE GENOMIC DNA]</scope>
    <source>
        <strain evidence="1 2">LMG 31461</strain>
    </source>
</reference>
<proteinExistence type="predicted"/>
<dbReference type="RefSeq" id="WP_171636403.1">
    <property type="nucleotide sequence ID" value="NZ_WHNY01000079.1"/>
</dbReference>
<keyword evidence="2" id="KW-1185">Reference proteome</keyword>
<dbReference type="Proteomes" id="UP000653578">
    <property type="component" value="Unassembled WGS sequence"/>
</dbReference>
<protein>
    <recommendedName>
        <fullName evidence="3">Right handed beta helix domain-containing protein</fullName>
    </recommendedName>
</protein>
<organism evidence="1 2">
    <name type="scientific">Paenibacillus plantarum</name>
    <dbReference type="NCBI Taxonomy" id="2654975"/>
    <lineage>
        <taxon>Bacteria</taxon>
        <taxon>Bacillati</taxon>
        <taxon>Bacillota</taxon>
        <taxon>Bacilli</taxon>
        <taxon>Bacillales</taxon>
        <taxon>Paenibacillaceae</taxon>
        <taxon>Paenibacillus</taxon>
    </lineage>
</organism>
<evidence type="ECO:0000313" key="2">
    <source>
        <dbReference type="Proteomes" id="UP000653578"/>
    </source>
</evidence>
<dbReference type="Gene3D" id="2.160.20.10">
    <property type="entry name" value="Single-stranded right-handed beta-helix, Pectin lyase-like"/>
    <property type="match status" value="1"/>
</dbReference>
<accession>A0ABX1XJU0</accession>
<dbReference type="SUPFAM" id="SSF51126">
    <property type="entry name" value="Pectin lyase-like"/>
    <property type="match status" value="1"/>
</dbReference>
<evidence type="ECO:0008006" key="3">
    <source>
        <dbReference type="Google" id="ProtNLM"/>
    </source>
</evidence>